<dbReference type="FunFam" id="3.40.50.720:FF:000033">
    <property type="entry name" value="Adenylyltransferase and sulfurtransferase MOCS3"/>
    <property type="match status" value="1"/>
</dbReference>
<evidence type="ECO:0000256" key="11">
    <source>
        <dbReference type="ARBA" id="ARBA00075328"/>
    </source>
</evidence>
<evidence type="ECO:0000256" key="12">
    <source>
        <dbReference type="ARBA" id="ARBA00078531"/>
    </source>
</evidence>
<evidence type="ECO:0000259" key="14">
    <source>
        <dbReference type="Pfam" id="PF00899"/>
    </source>
</evidence>
<keyword evidence="2" id="KW-0808">Transferase</keyword>
<dbReference type="CDD" id="cd00757">
    <property type="entry name" value="ThiF_MoeB_HesA_family"/>
    <property type="match status" value="1"/>
</dbReference>
<comment type="similarity">
    <text evidence="1">Belongs to the HesA/MoeB/ThiF family.</text>
</comment>
<keyword evidence="4" id="KW-0067">ATP-binding</keyword>
<dbReference type="InterPro" id="IPR045886">
    <property type="entry name" value="ThiF/MoeB/HesA"/>
</dbReference>
<keyword evidence="13" id="KW-1133">Transmembrane helix</keyword>
<dbReference type="AlphaFoldDB" id="M1L5J9"/>
<evidence type="ECO:0000313" key="16">
    <source>
        <dbReference type="Proteomes" id="UP000011686"/>
    </source>
</evidence>
<organism evidence="15 16">
    <name type="scientific">Candidatus Kinetoplastidibacterium crithidiae TCC036E</name>
    <dbReference type="NCBI Taxonomy" id="1208918"/>
    <lineage>
        <taxon>Bacteria</taxon>
        <taxon>Pseudomonadati</taxon>
        <taxon>Pseudomonadota</taxon>
        <taxon>Betaproteobacteria</taxon>
        <taxon>Candidatus Kinetoplastidibacterium</taxon>
    </lineage>
</organism>
<keyword evidence="13" id="KW-0812">Transmembrane</keyword>
<dbReference type="GO" id="GO:0005829">
    <property type="term" value="C:cytosol"/>
    <property type="evidence" value="ECO:0007669"/>
    <property type="project" value="TreeGrafter"/>
</dbReference>
<evidence type="ECO:0000313" key="15">
    <source>
        <dbReference type="EMBL" id="AGF47913.1"/>
    </source>
</evidence>
<dbReference type="GO" id="GO:0061605">
    <property type="term" value="F:molybdopterin-synthase adenylyltransferase activity"/>
    <property type="evidence" value="ECO:0007669"/>
    <property type="project" value="UniProtKB-EC"/>
</dbReference>
<evidence type="ECO:0000256" key="1">
    <source>
        <dbReference type="ARBA" id="ARBA00009919"/>
    </source>
</evidence>
<dbReference type="eggNOG" id="COG0476">
    <property type="taxonomic scope" value="Bacteria"/>
</dbReference>
<evidence type="ECO:0000256" key="2">
    <source>
        <dbReference type="ARBA" id="ARBA00022679"/>
    </source>
</evidence>
<dbReference type="EMBL" id="CP003804">
    <property type="protein sequence ID" value="AGF47913.1"/>
    <property type="molecule type" value="Genomic_DNA"/>
</dbReference>
<reference evidence="15 16" key="1">
    <citation type="journal article" date="2013" name="Genome Biol. Evol.">
        <title>Genome evolution and phylogenomic analysis of candidatus kinetoplastibacterium, the betaproteobacterial endosymbionts of strigomonas and angomonas.</title>
        <authorList>
            <person name="Alves J.M."/>
            <person name="Serrano M.G."/>
            <person name="Maia da Silva F."/>
            <person name="Voegtly L.J."/>
            <person name="Matveyev A.V."/>
            <person name="Teixeira M.M."/>
            <person name="Camargo E.P."/>
            <person name="Buck G.A."/>
        </authorList>
    </citation>
    <scope>NUCLEOTIDE SEQUENCE [LARGE SCALE GENOMIC DNA]</scope>
    <source>
        <strain evidence="15 16">TCC036E</strain>
    </source>
</reference>
<dbReference type="KEGG" id="kct:CDEE_0066"/>
<comment type="catalytic activity">
    <reaction evidence="5">
        <text>[molybdopterin-synthase sulfur-carrier protein]-C-terminal Gly-Gly + ATP + H(+) = [molybdopterin-synthase sulfur-carrier protein]-C-terminal Gly-Gly-AMP + diphosphate</text>
        <dbReference type="Rhea" id="RHEA:43616"/>
        <dbReference type="Rhea" id="RHEA-COMP:12159"/>
        <dbReference type="Rhea" id="RHEA-COMP:12202"/>
        <dbReference type="ChEBI" id="CHEBI:15378"/>
        <dbReference type="ChEBI" id="CHEBI:30616"/>
        <dbReference type="ChEBI" id="CHEBI:33019"/>
        <dbReference type="ChEBI" id="CHEBI:90618"/>
        <dbReference type="ChEBI" id="CHEBI:90778"/>
        <dbReference type="EC" id="2.7.7.80"/>
    </reaction>
</comment>
<dbReference type="GO" id="GO:0008146">
    <property type="term" value="F:sulfotransferase activity"/>
    <property type="evidence" value="ECO:0007669"/>
    <property type="project" value="TreeGrafter"/>
</dbReference>
<feature type="domain" description="THIF-type NAD/FAD binding fold" evidence="14">
    <location>
        <begin position="9"/>
        <end position="249"/>
    </location>
</feature>
<evidence type="ECO:0000256" key="9">
    <source>
        <dbReference type="ARBA" id="ARBA00073635"/>
    </source>
</evidence>
<name>M1L5J9_9PROT</name>
<sequence length="267" mass="29837">MNDKQLMRYARHILLENYGVKQQKKIMNSNILVVGLGGLGSSAVIYLASSGIGNMTLIDDDVVDISNLQRQILHNSKRVGQLKVDSARKTILDLNPEVNVTTFHCRVNEELLNNILDPIDIVLDCSDNFETRYLLNRMCFKFKKILVSGAAIRFSGQVSVYDLRDQNNPCYNCLFPSESVDLLENENCSTTGVFAPLVGIVGSIQASEAMKILAGIGSDDDSLIGKLLRLNILDMTFKTSKFDKDNNCLVCRSNFFDCKQIFVNCVY</sequence>
<gene>
    <name evidence="15" type="ORF">CDEE_0066</name>
</gene>
<dbReference type="HOGENOM" id="CLU_013325_10_3_4"/>
<dbReference type="PANTHER" id="PTHR10953:SF102">
    <property type="entry name" value="ADENYLYLTRANSFERASE AND SULFURTRANSFERASE MOCS3"/>
    <property type="match status" value="1"/>
</dbReference>
<evidence type="ECO:0000256" key="8">
    <source>
        <dbReference type="ARBA" id="ARBA00066884"/>
    </source>
</evidence>
<dbReference type="NCBIfam" id="NF004281">
    <property type="entry name" value="PRK05690.1"/>
    <property type="match status" value="1"/>
</dbReference>
<dbReference type="Gene3D" id="3.40.50.720">
    <property type="entry name" value="NAD(P)-binding Rossmann-like Domain"/>
    <property type="match status" value="1"/>
</dbReference>
<dbReference type="InterPro" id="IPR000594">
    <property type="entry name" value="ThiF_NAD_FAD-bd"/>
</dbReference>
<evidence type="ECO:0000256" key="10">
    <source>
        <dbReference type="ARBA" id="ARBA00075110"/>
    </source>
</evidence>
<dbReference type="STRING" id="1208918.CDEE_0066"/>
<evidence type="ECO:0000256" key="3">
    <source>
        <dbReference type="ARBA" id="ARBA00022741"/>
    </source>
</evidence>
<dbReference type="RefSeq" id="WP_015389175.1">
    <property type="nucleotide sequence ID" value="NC_020283.1"/>
</dbReference>
<dbReference type="PANTHER" id="PTHR10953">
    <property type="entry name" value="UBIQUITIN-ACTIVATING ENZYME E1"/>
    <property type="match status" value="1"/>
</dbReference>
<evidence type="ECO:0000256" key="5">
    <source>
        <dbReference type="ARBA" id="ARBA00052218"/>
    </source>
</evidence>
<dbReference type="InterPro" id="IPR035985">
    <property type="entry name" value="Ubiquitin-activating_enz"/>
</dbReference>
<dbReference type="EC" id="2.7.7.80" evidence="8"/>
<dbReference type="GO" id="GO:0008641">
    <property type="term" value="F:ubiquitin-like modifier activating enzyme activity"/>
    <property type="evidence" value="ECO:0007669"/>
    <property type="project" value="InterPro"/>
</dbReference>
<dbReference type="SUPFAM" id="SSF69572">
    <property type="entry name" value="Activating enzymes of the ubiquitin-like proteins"/>
    <property type="match status" value="1"/>
</dbReference>
<protein>
    <recommendedName>
        <fullName evidence="9">Molybdopterin-synthase adenylyltransferase</fullName>
        <ecNumber evidence="8">2.7.7.80</ecNumber>
    </recommendedName>
    <alternativeName>
        <fullName evidence="12">MoaD protein adenylase</fullName>
    </alternativeName>
    <alternativeName>
        <fullName evidence="10">Molybdopterin-converting factor subunit 1 adenylase</fullName>
    </alternativeName>
    <alternativeName>
        <fullName evidence="11">Sulfur carrier protein MoaD adenylyltransferase</fullName>
    </alternativeName>
</protein>
<dbReference type="Pfam" id="PF00899">
    <property type="entry name" value="ThiF"/>
    <property type="match status" value="1"/>
</dbReference>
<accession>M1L5J9</accession>
<evidence type="ECO:0000256" key="6">
    <source>
        <dbReference type="ARBA" id="ARBA00055169"/>
    </source>
</evidence>
<feature type="transmembrane region" description="Helical" evidence="13">
    <location>
        <begin position="31"/>
        <end position="49"/>
    </location>
</feature>
<keyword evidence="13" id="KW-0472">Membrane</keyword>
<evidence type="ECO:0000256" key="13">
    <source>
        <dbReference type="SAM" id="Phobius"/>
    </source>
</evidence>
<comment type="subunit">
    <text evidence="7">Homodimer. Forms a stable heterotetrameric complex of 2 MoeB and 2 MoaD during adenylation of MoaD.</text>
</comment>
<evidence type="ECO:0000256" key="7">
    <source>
        <dbReference type="ARBA" id="ARBA00063809"/>
    </source>
</evidence>
<dbReference type="GO" id="GO:0004792">
    <property type="term" value="F:thiosulfate-cyanide sulfurtransferase activity"/>
    <property type="evidence" value="ECO:0007669"/>
    <property type="project" value="TreeGrafter"/>
</dbReference>
<keyword evidence="16" id="KW-1185">Reference proteome</keyword>
<comment type="function">
    <text evidence="6">Catalyzes the adenylation by ATP of the carboxyl group of the C-terminal glycine of sulfur carrier protein MoaD.</text>
</comment>
<keyword evidence="3" id="KW-0547">Nucleotide-binding</keyword>
<proteinExistence type="inferred from homology"/>
<dbReference type="GO" id="GO:0005524">
    <property type="term" value="F:ATP binding"/>
    <property type="evidence" value="ECO:0007669"/>
    <property type="project" value="UniProtKB-KW"/>
</dbReference>
<dbReference type="Proteomes" id="UP000011686">
    <property type="component" value="Chromosome"/>
</dbReference>
<evidence type="ECO:0000256" key="4">
    <source>
        <dbReference type="ARBA" id="ARBA00022840"/>
    </source>
</evidence>